<dbReference type="KEGG" id="geo:Geob_0304"/>
<accession>B9M9B7</accession>
<reference evidence="2 3" key="1">
    <citation type="submission" date="2009-01" db="EMBL/GenBank/DDBJ databases">
        <title>Complete sequence of Geobacter sp. FRC-32.</title>
        <authorList>
            <consortium name="US DOE Joint Genome Institute"/>
            <person name="Lucas S."/>
            <person name="Copeland A."/>
            <person name="Lapidus A."/>
            <person name="Glavina del Rio T."/>
            <person name="Dalin E."/>
            <person name="Tice H."/>
            <person name="Bruce D."/>
            <person name="Goodwin L."/>
            <person name="Pitluck S."/>
            <person name="Saunders E."/>
            <person name="Brettin T."/>
            <person name="Detter J.C."/>
            <person name="Han C."/>
            <person name="Larimer F."/>
            <person name="Land M."/>
            <person name="Hauser L."/>
            <person name="Kyrpides N."/>
            <person name="Ovchinnikova G."/>
            <person name="Kostka J."/>
            <person name="Richardson P."/>
        </authorList>
    </citation>
    <scope>NUCLEOTIDE SEQUENCE [LARGE SCALE GENOMIC DNA]</scope>
    <source>
        <strain evidence="3">DSM 22248 / JCM 15807 / FRC-32</strain>
    </source>
</reference>
<dbReference type="AlphaFoldDB" id="B9M9B7"/>
<keyword evidence="1 2" id="KW-0378">Hydrolase</keyword>
<dbReference type="EMBL" id="CP001390">
    <property type="protein sequence ID" value="ACM18675.1"/>
    <property type="molecule type" value="Genomic_DNA"/>
</dbReference>
<organism evidence="2 3">
    <name type="scientific">Geotalea daltonii (strain DSM 22248 / JCM 15807 / FRC-32)</name>
    <name type="common">Geobacter daltonii</name>
    <dbReference type="NCBI Taxonomy" id="316067"/>
    <lineage>
        <taxon>Bacteria</taxon>
        <taxon>Pseudomonadati</taxon>
        <taxon>Thermodesulfobacteriota</taxon>
        <taxon>Desulfuromonadia</taxon>
        <taxon>Geobacterales</taxon>
        <taxon>Geobacteraceae</taxon>
        <taxon>Geotalea</taxon>
    </lineage>
</organism>
<dbReference type="Proteomes" id="UP000007721">
    <property type="component" value="Chromosome"/>
</dbReference>
<name>B9M9B7_GEODF</name>
<dbReference type="Gene3D" id="3.20.20.140">
    <property type="entry name" value="Metal-dependent hydrolases"/>
    <property type="match status" value="1"/>
</dbReference>
<dbReference type="GO" id="GO:0046872">
    <property type="term" value="F:metal ion binding"/>
    <property type="evidence" value="ECO:0007669"/>
    <property type="project" value="UniProtKB-KW"/>
</dbReference>
<dbReference type="PIRSF" id="PIRSF005295">
    <property type="entry name" value="UCP005295_TatD"/>
    <property type="match status" value="1"/>
</dbReference>
<keyword evidence="1" id="KW-0479">Metal-binding</keyword>
<protein>
    <submittedName>
        <fullName evidence="2">Metal-dependent hydrolase</fullName>
    </submittedName>
</protein>
<evidence type="ECO:0000313" key="3">
    <source>
        <dbReference type="Proteomes" id="UP000007721"/>
    </source>
</evidence>
<keyword evidence="3" id="KW-1185">Reference proteome</keyword>
<dbReference type="PANTHER" id="PTHR42658">
    <property type="entry name" value="HYDROLASE TATD"/>
    <property type="match status" value="1"/>
</dbReference>
<proteinExistence type="inferred from homology"/>
<comment type="similarity">
    <text evidence="1">Belongs to the metallo-dependent hydrolases superfamily.</text>
</comment>
<dbReference type="InterPro" id="IPR032466">
    <property type="entry name" value="Metal_Hydrolase"/>
</dbReference>
<dbReference type="HOGENOM" id="CLU_061552_0_0_7"/>
<dbReference type="STRING" id="316067.Geob_0304"/>
<dbReference type="PANTHER" id="PTHR42658:SF1">
    <property type="entry name" value="HYDROLASE TATD"/>
    <property type="match status" value="1"/>
</dbReference>
<gene>
    <name evidence="2" type="ordered locus">Geob_0304</name>
</gene>
<evidence type="ECO:0000313" key="2">
    <source>
        <dbReference type="EMBL" id="ACM18675.1"/>
    </source>
</evidence>
<sequence length="267" mass="29857">MIIEPHIHMVSRTTDDYRAMAMHGIAIVTEPAFWPGYDRRTAAGFADYFEQLTVAEPVRAAKFGISHHCWLGLNPKEAVDLGLALEVLEILPEYLDRPTVLGLGEIGLNRNGRNEIKVLEWQVELAARRNELILVHTPHLEDKLKGTRLILDIIGADSRISTDRVLIDHAEEHTVDLILEKGFWAGITLYPHSKCSADRAVDILETSGCERIWLNSAADWGVSNPLAVVEAGEEMRRRGFSEEAISGVLFRNPAAFLGQSPRFKVQC</sequence>
<dbReference type="InterPro" id="IPR012022">
    <property type="entry name" value="UCP005295"/>
</dbReference>
<dbReference type="eggNOG" id="COG1099">
    <property type="taxonomic scope" value="Bacteria"/>
</dbReference>
<dbReference type="SUPFAM" id="SSF51556">
    <property type="entry name" value="Metallo-dependent hydrolases"/>
    <property type="match status" value="1"/>
</dbReference>
<dbReference type="GO" id="GO:0016788">
    <property type="term" value="F:hydrolase activity, acting on ester bonds"/>
    <property type="evidence" value="ECO:0007669"/>
    <property type="project" value="UniProtKB-UniRule"/>
</dbReference>
<evidence type="ECO:0000256" key="1">
    <source>
        <dbReference type="PIRNR" id="PIRNR005295"/>
    </source>
</evidence>